<proteinExistence type="predicted"/>
<accession>A0A0B5FDP9</accession>
<dbReference type="PROSITE" id="PS51257">
    <property type="entry name" value="PROKAR_LIPOPROTEIN"/>
    <property type="match status" value="1"/>
</dbReference>
<dbReference type="OrthoDB" id="195558at2"/>
<reference evidence="1 2" key="1">
    <citation type="journal article" date="2015" name="Genome Announc.">
        <title>Genomes of Geoalkalibacter ferrihydriticus Z-0531T and Geoalkalibacter subterraneus Red1T, Two Haloalkaliphilic Metal-Reducing Deltaproteobacteria.</title>
        <authorList>
            <person name="Badalamenti J.P."/>
            <person name="Krajmalnik-Brown R."/>
            <person name="Torres C.I."/>
            <person name="Bond D.R."/>
        </authorList>
    </citation>
    <scope>NUCLEOTIDE SEQUENCE [LARGE SCALE GENOMIC DNA]</scope>
    <source>
        <strain evidence="1 2">Red1</strain>
    </source>
</reference>
<gene>
    <name evidence="1" type="ORF">GSUB_00880</name>
</gene>
<dbReference type="RefSeq" id="WP_040198730.1">
    <property type="nucleotide sequence ID" value="NZ_CP010311.1"/>
</dbReference>
<name>A0A0B5FDP9_9BACT</name>
<dbReference type="HOGENOM" id="CLU_1756205_0_0_7"/>
<dbReference type="KEGG" id="gsb:GSUB_00880"/>
<dbReference type="EMBL" id="CP010311">
    <property type="protein sequence ID" value="AJF05428.1"/>
    <property type="molecule type" value="Genomic_DNA"/>
</dbReference>
<evidence type="ECO:0000313" key="1">
    <source>
        <dbReference type="EMBL" id="AJF05428.1"/>
    </source>
</evidence>
<evidence type="ECO:0008006" key="3">
    <source>
        <dbReference type="Google" id="ProtNLM"/>
    </source>
</evidence>
<keyword evidence="2" id="KW-1185">Reference proteome</keyword>
<protein>
    <recommendedName>
        <fullName evidence="3">Lipoprotein</fullName>
    </recommendedName>
</protein>
<sequence length="148" mass="16070">MRLTLLILTTLILTGCLSSTDFQPWQGQREFVGKGGACTTKDGIDIWTVGEPQGRFEVLGVAENTVISDGLTVMLLGDWWSNSAIVDKAKELGADAVIFAGPNQIKTHSRETYDHATGGQETVSTGIGSKKAILIKYLEPDTDKEERQ</sequence>
<organism evidence="1 2">
    <name type="scientific">Geoalkalibacter subterraneus</name>
    <dbReference type="NCBI Taxonomy" id="483547"/>
    <lineage>
        <taxon>Bacteria</taxon>
        <taxon>Pseudomonadati</taxon>
        <taxon>Thermodesulfobacteriota</taxon>
        <taxon>Desulfuromonadia</taxon>
        <taxon>Desulfuromonadales</taxon>
        <taxon>Geoalkalibacteraceae</taxon>
        <taxon>Geoalkalibacter</taxon>
    </lineage>
</organism>
<evidence type="ECO:0000313" key="2">
    <source>
        <dbReference type="Proteomes" id="UP000035036"/>
    </source>
</evidence>
<dbReference type="Proteomes" id="UP000035036">
    <property type="component" value="Chromosome"/>
</dbReference>
<dbReference type="STRING" id="483547.GSUB_00880"/>
<dbReference type="AlphaFoldDB" id="A0A0B5FDP9"/>